<organism evidence="1 2">
    <name type="scientific">Thalictrum thalictroides</name>
    <name type="common">Rue-anemone</name>
    <name type="synonym">Anemone thalictroides</name>
    <dbReference type="NCBI Taxonomy" id="46969"/>
    <lineage>
        <taxon>Eukaryota</taxon>
        <taxon>Viridiplantae</taxon>
        <taxon>Streptophyta</taxon>
        <taxon>Embryophyta</taxon>
        <taxon>Tracheophyta</taxon>
        <taxon>Spermatophyta</taxon>
        <taxon>Magnoliopsida</taxon>
        <taxon>Ranunculales</taxon>
        <taxon>Ranunculaceae</taxon>
        <taxon>Thalictroideae</taxon>
        <taxon>Thalictrum</taxon>
    </lineage>
</organism>
<keyword evidence="2" id="KW-1185">Reference proteome</keyword>
<dbReference type="Proteomes" id="UP000554482">
    <property type="component" value="Unassembled WGS sequence"/>
</dbReference>
<dbReference type="AlphaFoldDB" id="A0A7J6UXT1"/>
<proteinExistence type="predicted"/>
<protein>
    <submittedName>
        <fullName evidence="1">Uncharacterized protein</fullName>
    </submittedName>
</protein>
<gene>
    <name evidence="1" type="ORF">FRX31_033413</name>
</gene>
<reference evidence="1 2" key="1">
    <citation type="submission" date="2020-06" db="EMBL/GenBank/DDBJ databases">
        <title>Transcriptomic and genomic resources for Thalictrum thalictroides and T. hernandezii: Facilitating candidate gene discovery in an emerging model plant lineage.</title>
        <authorList>
            <person name="Arias T."/>
            <person name="Riano-Pachon D.M."/>
            <person name="Di Stilio V.S."/>
        </authorList>
    </citation>
    <scope>NUCLEOTIDE SEQUENCE [LARGE SCALE GENOMIC DNA]</scope>
    <source>
        <strain evidence="2">cv. WT478/WT964</strain>
        <tissue evidence="1">Leaves</tissue>
    </source>
</reference>
<dbReference type="EMBL" id="JABWDY010041958">
    <property type="protein sequence ID" value="KAF5177000.1"/>
    <property type="molecule type" value="Genomic_DNA"/>
</dbReference>
<sequence>MDAPVENLNMLMEHPEMMNNPELVEAAQDEMAGCMECRAASLNVSVNAADDGDEAGVGAVDEGVEADGLVVANDE</sequence>
<comment type="caution">
    <text evidence="1">The sequence shown here is derived from an EMBL/GenBank/DDBJ whole genome shotgun (WGS) entry which is preliminary data.</text>
</comment>
<evidence type="ECO:0000313" key="2">
    <source>
        <dbReference type="Proteomes" id="UP000554482"/>
    </source>
</evidence>
<evidence type="ECO:0000313" key="1">
    <source>
        <dbReference type="EMBL" id="KAF5177000.1"/>
    </source>
</evidence>
<name>A0A7J6UXT1_THATH</name>
<accession>A0A7J6UXT1</accession>